<dbReference type="PROSITE" id="PS50850">
    <property type="entry name" value="MFS"/>
    <property type="match status" value="1"/>
</dbReference>
<feature type="transmembrane region" description="Helical" evidence="6">
    <location>
        <begin position="80"/>
        <end position="99"/>
    </location>
</feature>
<keyword evidence="4 6" id="KW-1133">Transmembrane helix</keyword>
<dbReference type="PANTHER" id="PTHR43826">
    <property type="entry name" value="GLUCOSE-6-PHOSPHATE EXCHANGER SLC37A4"/>
    <property type="match status" value="1"/>
</dbReference>
<protein>
    <submittedName>
        <fullName evidence="8">Transporter, Major Facilitator Superfamily (MFS)</fullName>
    </submittedName>
</protein>
<feature type="transmembrane region" description="Helical" evidence="6">
    <location>
        <begin position="392"/>
        <end position="410"/>
    </location>
</feature>
<dbReference type="RefSeq" id="WP_057545081.1">
    <property type="nucleotide sequence ID" value="NZ_CDNJ01000003.1"/>
</dbReference>
<comment type="subcellular location">
    <subcellularLocation>
        <location evidence="1">Cell membrane</location>
        <topology evidence="1">Multi-pass membrane protein</topology>
    </subcellularLocation>
</comment>
<dbReference type="InterPro" id="IPR051337">
    <property type="entry name" value="OPA_Antiporter"/>
</dbReference>
<dbReference type="Proteomes" id="UP000032811">
    <property type="component" value="Chromosome 1"/>
</dbReference>
<keyword evidence="5 6" id="KW-0472">Membrane</keyword>
<dbReference type="GeneID" id="97537663"/>
<dbReference type="InterPro" id="IPR011701">
    <property type="entry name" value="MFS"/>
</dbReference>
<evidence type="ECO:0000256" key="4">
    <source>
        <dbReference type="ARBA" id="ARBA00022989"/>
    </source>
</evidence>
<evidence type="ECO:0000259" key="7">
    <source>
        <dbReference type="PROSITE" id="PS50850"/>
    </source>
</evidence>
<gene>
    <name evidence="8" type="ORF">ATCC9714_18231</name>
</gene>
<feature type="transmembrane region" description="Helical" evidence="6">
    <location>
        <begin position="51"/>
        <end position="73"/>
    </location>
</feature>
<evidence type="ECO:0000256" key="2">
    <source>
        <dbReference type="ARBA" id="ARBA00022448"/>
    </source>
</evidence>
<feature type="transmembrane region" description="Helical" evidence="6">
    <location>
        <begin position="145"/>
        <end position="165"/>
    </location>
</feature>
<feature type="transmembrane region" description="Helical" evidence="6">
    <location>
        <begin position="358"/>
        <end position="380"/>
    </location>
</feature>
<feature type="transmembrane region" description="Helical" evidence="6">
    <location>
        <begin position="261"/>
        <end position="282"/>
    </location>
</feature>
<feature type="transmembrane region" description="Helical" evidence="6">
    <location>
        <begin position="294"/>
        <end position="312"/>
    </location>
</feature>
<name>A0ABM9RQ53_PARSO</name>
<evidence type="ECO:0000256" key="6">
    <source>
        <dbReference type="SAM" id="Phobius"/>
    </source>
</evidence>
<accession>A0ABM9RQ53</accession>
<feature type="transmembrane region" description="Helical" evidence="6">
    <location>
        <begin position="105"/>
        <end position="124"/>
    </location>
</feature>
<dbReference type="InterPro" id="IPR020846">
    <property type="entry name" value="MFS_dom"/>
</dbReference>
<evidence type="ECO:0000256" key="3">
    <source>
        <dbReference type="ARBA" id="ARBA00022692"/>
    </source>
</evidence>
<dbReference type="SUPFAM" id="SSF103473">
    <property type="entry name" value="MFS general substrate transporter"/>
    <property type="match status" value="1"/>
</dbReference>
<keyword evidence="2" id="KW-0813">Transport</keyword>
<feature type="transmembrane region" description="Helical" evidence="6">
    <location>
        <begin position="12"/>
        <end position="31"/>
    </location>
</feature>
<evidence type="ECO:0000313" key="8">
    <source>
        <dbReference type="EMBL" id="CEJ73935.1"/>
    </source>
</evidence>
<proteinExistence type="predicted"/>
<keyword evidence="3 6" id="KW-0812">Transmembrane</keyword>
<sequence length="425" mass="47274">MEFQEKTYSRIKWSIWWVLTISFVLVLFLRMSTAVISDNLSNELGFNSIEISNIASFTLYSYAFMQIPAGVIIDKFGARNISSLGMIIAGLGSILFGFIQNIELAYVSRVMVGAGTSVILLSMFKVQGNWFKKEEFAPASAKFSLIGNLGSVFATFPLALLTEILGWRSSFILIGLIGILFGISIYFVVRNNPQECGFNLNKNKGKTTNRNIKLGLKSVLTKKSTLYNSVIMFSLVGVTTAFSSLWGVSYIVDIYGLSKSVSAFIVSFLTYGLVFGAIVMNILFKKYKGNKFNIVRLGGLLNLFIWTFIVIAKDVKPSIVFLPVAFFLIGCINMTHLQAFSDVKYKNKEEYLGLSTSIINTAEFIGSGIINLFIGFMIQINGVGINGYKKGFMMFIVMSILTIIAATIAIKEDKYKYYDELPEVI</sequence>
<feature type="domain" description="Major facilitator superfamily (MFS) profile" evidence="7">
    <location>
        <begin position="15"/>
        <end position="414"/>
    </location>
</feature>
<dbReference type="PANTHER" id="PTHR43826:SF3">
    <property type="entry name" value="GLUCOSE-6-PHOSPHATE EXCHANGER SLC37A4"/>
    <property type="match status" value="1"/>
</dbReference>
<feature type="transmembrane region" description="Helical" evidence="6">
    <location>
        <begin position="171"/>
        <end position="189"/>
    </location>
</feature>
<dbReference type="Gene3D" id="1.20.1250.20">
    <property type="entry name" value="MFS general substrate transporter like domains"/>
    <property type="match status" value="2"/>
</dbReference>
<keyword evidence="9" id="KW-1185">Reference proteome</keyword>
<dbReference type="EMBL" id="LN679998">
    <property type="protein sequence ID" value="CEJ73935.1"/>
    <property type="molecule type" value="Genomic_DNA"/>
</dbReference>
<reference evidence="8 9" key="1">
    <citation type="submission" date="2014-11" db="EMBL/GenBank/DDBJ databases">
        <authorList>
            <person name="Aslett M.A."/>
            <person name="De Silva N."/>
        </authorList>
    </citation>
    <scope>NUCLEOTIDE SEQUENCE [LARGE SCALE GENOMIC DNA]</scope>
    <source>
        <strain evidence="8 9">ATCC9714</strain>
    </source>
</reference>
<organism evidence="8 9">
    <name type="scientific">Paraclostridium sordellii</name>
    <name type="common">Clostridium sordellii</name>
    <dbReference type="NCBI Taxonomy" id="1505"/>
    <lineage>
        <taxon>Bacteria</taxon>
        <taxon>Bacillati</taxon>
        <taxon>Bacillota</taxon>
        <taxon>Clostridia</taxon>
        <taxon>Peptostreptococcales</taxon>
        <taxon>Peptostreptococcaceae</taxon>
        <taxon>Paraclostridium</taxon>
    </lineage>
</organism>
<feature type="transmembrane region" description="Helical" evidence="6">
    <location>
        <begin position="318"/>
        <end position="337"/>
    </location>
</feature>
<dbReference type="InterPro" id="IPR036259">
    <property type="entry name" value="MFS_trans_sf"/>
</dbReference>
<feature type="transmembrane region" description="Helical" evidence="6">
    <location>
        <begin position="226"/>
        <end position="249"/>
    </location>
</feature>
<dbReference type="Pfam" id="PF07690">
    <property type="entry name" value="MFS_1"/>
    <property type="match status" value="1"/>
</dbReference>
<evidence type="ECO:0000256" key="1">
    <source>
        <dbReference type="ARBA" id="ARBA00004651"/>
    </source>
</evidence>
<evidence type="ECO:0000313" key="9">
    <source>
        <dbReference type="Proteomes" id="UP000032811"/>
    </source>
</evidence>
<evidence type="ECO:0000256" key="5">
    <source>
        <dbReference type="ARBA" id="ARBA00023136"/>
    </source>
</evidence>